<dbReference type="EMBL" id="BORW01000011">
    <property type="protein sequence ID" value="GIO67663.1"/>
    <property type="molecule type" value="Genomic_DNA"/>
</dbReference>
<organism evidence="1 2">
    <name type="scientific">Paenibacillus cookii</name>
    <dbReference type="NCBI Taxonomy" id="157839"/>
    <lineage>
        <taxon>Bacteria</taxon>
        <taxon>Bacillati</taxon>
        <taxon>Bacillota</taxon>
        <taxon>Bacilli</taxon>
        <taxon>Bacillales</taxon>
        <taxon>Paenibacillaceae</taxon>
        <taxon>Paenibacillus</taxon>
    </lineage>
</organism>
<sequence>MFNSLFNWFMFNISFNIFNEFDRMDSLQAYAQDEEQEEQDEDPQVELLPLPLDAAVEGIASA</sequence>
<protein>
    <recommendedName>
        <fullName evidence="3">YqzL family protein</fullName>
    </recommendedName>
</protein>
<proteinExistence type="predicted"/>
<dbReference type="Proteomes" id="UP000680638">
    <property type="component" value="Unassembled WGS sequence"/>
</dbReference>
<comment type="caution">
    <text evidence="1">The sequence shown here is derived from an EMBL/GenBank/DDBJ whole genome shotgun (WGS) entry which is preliminary data.</text>
</comment>
<name>A0ABQ4LWZ7_9BACL</name>
<reference evidence="1 2" key="1">
    <citation type="submission" date="2021-03" db="EMBL/GenBank/DDBJ databases">
        <title>Antimicrobial resistance genes in bacteria isolated from Japanese honey, and their potential for conferring macrolide and lincosamide resistance in the American foulbrood pathogen Paenibacillus larvae.</title>
        <authorList>
            <person name="Okamoto M."/>
            <person name="Kumagai M."/>
            <person name="Kanamori H."/>
            <person name="Takamatsu D."/>
        </authorList>
    </citation>
    <scope>NUCLEOTIDE SEQUENCE [LARGE SCALE GENOMIC DNA]</scope>
    <source>
        <strain evidence="1 2">J21TS3</strain>
    </source>
</reference>
<gene>
    <name evidence="1" type="ORF">J21TS3_24840</name>
</gene>
<keyword evidence="2" id="KW-1185">Reference proteome</keyword>
<evidence type="ECO:0000313" key="1">
    <source>
        <dbReference type="EMBL" id="GIO67663.1"/>
    </source>
</evidence>
<evidence type="ECO:0008006" key="3">
    <source>
        <dbReference type="Google" id="ProtNLM"/>
    </source>
</evidence>
<evidence type="ECO:0000313" key="2">
    <source>
        <dbReference type="Proteomes" id="UP000680638"/>
    </source>
</evidence>
<accession>A0ABQ4LWZ7</accession>